<gene>
    <name evidence="2" type="ORF">H8693_07455</name>
</gene>
<accession>A0A926DKH7</accession>
<dbReference type="Pfam" id="PF13472">
    <property type="entry name" value="Lipase_GDSL_2"/>
    <property type="match status" value="1"/>
</dbReference>
<dbReference type="RefSeq" id="WP_249280466.1">
    <property type="nucleotide sequence ID" value="NZ_JACRSS010000003.1"/>
</dbReference>
<feature type="domain" description="SGNH hydrolase-type esterase" evidence="1">
    <location>
        <begin position="8"/>
        <end position="215"/>
    </location>
</feature>
<dbReference type="Gene3D" id="3.40.50.1110">
    <property type="entry name" value="SGNH hydrolase"/>
    <property type="match status" value="1"/>
</dbReference>
<dbReference type="PANTHER" id="PTHR30383">
    <property type="entry name" value="THIOESTERASE 1/PROTEASE 1/LYSOPHOSPHOLIPASE L1"/>
    <property type="match status" value="1"/>
</dbReference>
<keyword evidence="3" id="KW-1185">Reference proteome</keyword>
<dbReference type="InterPro" id="IPR013830">
    <property type="entry name" value="SGNH_hydro"/>
</dbReference>
<dbReference type="Proteomes" id="UP000617951">
    <property type="component" value="Unassembled WGS sequence"/>
</dbReference>
<dbReference type="CDD" id="cd00229">
    <property type="entry name" value="SGNH_hydrolase"/>
    <property type="match status" value="1"/>
</dbReference>
<keyword evidence="2" id="KW-0378">Hydrolase</keyword>
<dbReference type="InterPro" id="IPR051532">
    <property type="entry name" value="Ester_Hydrolysis_Enzymes"/>
</dbReference>
<dbReference type="EMBL" id="JACRSS010000003">
    <property type="protein sequence ID" value="MBC8538770.1"/>
    <property type="molecule type" value="Genomic_DNA"/>
</dbReference>
<comment type="caution">
    <text evidence="2">The sequence shown here is derived from an EMBL/GenBank/DDBJ whole genome shotgun (WGS) entry which is preliminary data.</text>
</comment>
<dbReference type="AlphaFoldDB" id="A0A926DKH7"/>
<sequence>MDVKSILVVGDSLSKGVIFDSIKKRYCFAKDGFVSAMQKLLIPKIYNTAKFGATIAYGETLLVPKMRELEPEVVLIEFGGNDCDFDWEAIAKNPFLDHQPKTGYAEFVRRLTEMVVQVQEFGKTPLLMTLPPLNAPGYFNWFTGGDAEKGASILKWLGDVTRIYWWHERYSCAIERVARQTGASLIDVRSEFLTQEDFREYLCVDGIHPNHEGHHLIAGSIREFIQNKQASDLLVPEICLA</sequence>
<dbReference type="GO" id="GO:0004622">
    <property type="term" value="F:phosphatidylcholine lysophospholipase activity"/>
    <property type="evidence" value="ECO:0007669"/>
    <property type="project" value="TreeGrafter"/>
</dbReference>
<dbReference type="PANTHER" id="PTHR30383:SF5">
    <property type="entry name" value="SGNH HYDROLASE-TYPE ESTERASE DOMAIN-CONTAINING PROTEIN"/>
    <property type="match status" value="1"/>
</dbReference>
<evidence type="ECO:0000313" key="2">
    <source>
        <dbReference type="EMBL" id="MBC8538770.1"/>
    </source>
</evidence>
<proteinExistence type="predicted"/>
<organism evidence="2 3">
    <name type="scientific">Guopingia tenuis</name>
    <dbReference type="NCBI Taxonomy" id="2763656"/>
    <lineage>
        <taxon>Bacteria</taxon>
        <taxon>Bacillati</taxon>
        <taxon>Bacillota</taxon>
        <taxon>Clostridia</taxon>
        <taxon>Christensenellales</taxon>
        <taxon>Christensenellaceae</taxon>
        <taxon>Guopingia</taxon>
    </lineage>
</organism>
<evidence type="ECO:0000259" key="1">
    <source>
        <dbReference type="Pfam" id="PF13472"/>
    </source>
</evidence>
<protein>
    <submittedName>
        <fullName evidence="2">SGNH/GDSL hydrolase family protein</fullName>
    </submittedName>
</protein>
<evidence type="ECO:0000313" key="3">
    <source>
        <dbReference type="Proteomes" id="UP000617951"/>
    </source>
</evidence>
<dbReference type="InterPro" id="IPR036514">
    <property type="entry name" value="SGNH_hydro_sf"/>
</dbReference>
<dbReference type="SUPFAM" id="SSF52266">
    <property type="entry name" value="SGNH hydrolase"/>
    <property type="match status" value="1"/>
</dbReference>
<name>A0A926DKH7_9FIRM</name>
<reference evidence="2" key="1">
    <citation type="submission" date="2020-08" db="EMBL/GenBank/DDBJ databases">
        <title>Genome public.</title>
        <authorList>
            <person name="Liu C."/>
            <person name="Sun Q."/>
        </authorList>
    </citation>
    <scope>NUCLEOTIDE SEQUENCE</scope>
    <source>
        <strain evidence="2">NSJ-63</strain>
    </source>
</reference>